<organism evidence="1 2">
    <name type="scientific">Ascaris lumbricoides</name>
    <name type="common">Giant roundworm</name>
    <dbReference type="NCBI Taxonomy" id="6252"/>
    <lineage>
        <taxon>Eukaryota</taxon>
        <taxon>Metazoa</taxon>
        <taxon>Ecdysozoa</taxon>
        <taxon>Nematoda</taxon>
        <taxon>Chromadorea</taxon>
        <taxon>Rhabditida</taxon>
        <taxon>Spirurina</taxon>
        <taxon>Ascaridomorpha</taxon>
        <taxon>Ascaridoidea</taxon>
        <taxon>Ascarididae</taxon>
        <taxon>Ascaris</taxon>
    </lineage>
</organism>
<proteinExistence type="predicted"/>
<dbReference type="AlphaFoldDB" id="A0A0M3IDC9"/>
<name>A0A0M3IDC9_ASCLU</name>
<sequence>MQFYEGTMELSPICQQVNRTHHGAFNWTSKRFSGSVETVFFGITVRYLGLVSPVAPICSGKMHAESTSKLRFQ</sequence>
<evidence type="ECO:0000313" key="1">
    <source>
        <dbReference type="Proteomes" id="UP000036681"/>
    </source>
</evidence>
<accession>A0A0M3IDC9</accession>
<evidence type="ECO:0000313" key="2">
    <source>
        <dbReference type="WBParaSite" id="ALUE_0001601501-mRNA-1"/>
    </source>
</evidence>
<keyword evidence="1" id="KW-1185">Reference proteome</keyword>
<dbReference type="Proteomes" id="UP000036681">
    <property type="component" value="Unplaced"/>
</dbReference>
<protein>
    <submittedName>
        <fullName evidence="2">SAC domain-containing protein</fullName>
    </submittedName>
</protein>
<reference evidence="2" key="1">
    <citation type="submission" date="2017-02" db="UniProtKB">
        <authorList>
            <consortium name="WormBaseParasite"/>
        </authorList>
    </citation>
    <scope>IDENTIFICATION</scope>
</reference>
<dbReference type="WBParaSite" id="ALUE_0001601501-mRNA-1">
    <property type="protein sequence ID" value="ALUE_0001601501-mRNA-1"/>
    <property type="gene ID" value="ALUE_0001601501"/>
</dbReference>